<name>A0A559IZ73_9BACL</name>
<protein>
    <submittedName>
        <fullName evidence="2">Quinolinate synthase</fullName>
    </submittedName>
</protein>
<accession>A0A559IZ73</accession>
<dbReference type="OrthoDB" id="2652483at2"/>
<dbReference type="AlphaFoldDB" id="A0A559IZ73"/>
<keyword evidence="1" id="KW-0472">Membrane</keyword>
<comment type="caution">
    <text evidence="2">The sequence shown here is derived from an EMBL/GenBank/DDBJ whole genome shotgun (WGS) entry which is preliminary data.</text>
</comment>
<organism evidence="2 3">
    <name type="scientific">Paenibacillus agilis</name>
    <dbReference type="NCBI Taxonomy" id="3020863"/>
    <lineage>
        <taxon>Bacteria</taxon>
        <taxon>Bacillati</taxon>
        <taxon>Bacillota</taxon>
        <taxon>Bacilli</taxon>
        <taxon>Bacillales</taxon>
        <taxon>Paenibacillaceae</taxon>
        <taxon>Paenibacillus</taxon>
    </lineage>
</organism>
<evidence type="ECO:0000256" key="1">
    <source>
        <dbReference type="SAM" id="Phobius"/>
    </source>
</evidence>
<keyword evidence="1" id="KW-1133">Transmembrane helix</keyword>
<dbReference type="Proteomes" id="UP000318102">
    <property type="component" value="Unassembled WGS sequence"/>
</dbReference>
<sequence>MQNKRWAALVATMAVSSIVLFGGWSFYRHQMIETPLQSTIQQIDKVQQAKVVWDPKQVEIELSIDPGADVRTVVQEVKRQANNEQNKRKVTIKINNEHTTPELEHWWSQALFPVTEAMAHRNYGDIPVQLNKLAEGSGVAVKTEMDNEYVYVTLTAEKGKGSKIMLLPLNGESMGVWPNEQSNKTMA</sequence>
<keyword evidence="3" id="KW-1185">Reference proteome</keyword>
<keyword evidence="1" id="KW-0812">Transmembrane</keyword>
<evidence type="ECO:0000313" key="3">
    <source>
        <dbReference type="Proteomes" id="UP000318102"/>
    </source>
</evidence>
<dbReference type="RefSeq" id="WP_144988882.1">
    <property type="nucleotide sequence ID" value="NZ_VNJK01000001.1"/>
</dbReference>
<dbReference type="EMBL" id="VNJK01000001">
    <property type="protein sequence ID" value="TVX92929.1"/>
    <property type="molecule type" value="Genomic_DNA"/>
</dbReference>
<evidence type="ECO:0000313" key="2">
    <source>
        <dbReference type="EMBL" id="TVX92929.1"/>
    </source>
</evidence>
<feature type="transmembrane region" description="Helical" evidence="1">
    <location>
        <begin position="6"/>
        <end position="27"/>
    </location>
</feature>
<gene>
    <name evidence="2" type="ORF">FPZ44_07590</name>
</gene>
<proteinExistence type="predicted"/>
<reference evidence="2 3" key="1">
    <citation type="submission" date="2019-07" db="EMBL/GenBank/DDBJ databases">
        <authorList>
            <person name="Kim J."/>
        </authorList>
    </citation>
    <scope>NUCLEOTIDE SEQUENCE [LARGE SCALE GENOMIC DNA]</scope>
    <source>
        <strain evidence="2 3">N4</strain>
    </source>
</reference>